<reference evidence="1" key="1">
    <citation type="submission" date="2019-08" db="EMBL/GenBank/DDBJ databases">
        <authorList>
            <person name="Kucharzyk K."/>
            <person name="Murdoch R.W."/>
            <person name="Higgins S."/>
            <person name="Loffler F."/>
        </authorList>
    </citation>
    <scope>NUCLEOTIDE SEQUENCE</scope>
</reference>
<evidence type="ECO:0000313" key="1">
    <source>
        <dbReference type="EMBL" id="MPN17075.1"/>
    </source>
</evidence>
<name>A0A645FRL2_9ZZZZ</name>
<sequence length="112" mass="12461">MEVIIVNGKKVKCLAQTKPPACANTKLMPIVLKKVVLPDILEPDIINIVFFKFRSLLTLVSLGISGCPISFASMDRLAAMAGRQVLSHTFLRWERLIKLSSSPKIRNHCSDK</sequence>
<proteinExistence type="predicted"/>
<dbReference type="EMBL" id="VSSQ01064106">
    <property type="protein sequence ID" value="MPN17075.1"/>
    <property type="molecule type" value="Genomic_DNA"/>
</dbReference>
<dbReference type="AlphaFoldDB" id="A0A645FRL2"/>
<accession>A0A645FRL2</accession>
<comment type="caution">
    <text evidence="1">The sequence shown here is derived from an EMBL/GenBank/DDBJ whole genome shotgun (WGS) entry which is preliminary data.</text>
</comment>
<protein>
    <submittedName>
        <fullName evidence="1">Uncharacterized protein</fullName>
    </submittedName>
</protein>
<gene>
    <name evidence="1" type="ORF">SDC9_164425</name>
</gene>
<organism evidence="1">
    <name type="scientific">bioreactor metagenome</name>
    <dbReference type="NCBI Taxonomy" id="1076179"/>
    <lineage>
        <taxon>unclassified sequences</taxon>
        <taxon>metagenomes</taxon>
        <taxon>ecological metagenomes</taxon>
    </lineage>
</organism>